<feature type="region of interest" description="Disordered" evidence="1">
    <location>
        <begin position="344"/>
        <end position="367"/>
    </location>
</feature>
<feature type="compositionally biased region" description="Basic and acidic residues" evidence="1">
    <location>
        <begin position="159"/>
        <end position="169"/>
    </location>
</feature>
<sequence>MVHRRNLPRHHINGPVQASAALLLVTPDEAATFAAEPLVADGGLHHLPVAVPERHPPQQPMELGDALPSLLPVPQPSGGAEPHVLHHASLLIGAGGVGVVPRVAPVPDAAGVHEHGPRAGLLGGDEVHEDVLAVALPVDDGARGREPRRAGVAVEEAGSEDHELGEHHGVPPRLRRRVRPPPAGEVQVVRPREEPDQGGRVSPLLLLLPGGEREGERGGVGEHVVVRDGDGGGADVGGAREEARVEGGGGGAAERDAAREPAAAAQQEAGRGGGVAPEHEHGVHQRMRSVGPRDGAQQRQAALRVAAEQHREAVGAQRGLRAARAVRGAAGRVLRRAAVGMGYGRARQRHEQVEEEEEEAVARARLH</sequence>
<dbReference type="AlphaFoldDB" id="A0AAQ3UL00"/>
<reference evidence="2 3" key="1">
    <citation type="submission" date="2024-02" db="EMBL/GenBank/DDBJ databases">
        <title>High-quality chromosome-scale genome assembly of Pensacola bahiagrass (Paspalum notatum Flugge var. saurae).</title>
        <authorList>
            <person name="Vega J.M."/>
            <person name="Podio M."/>
            <person name="Orjuela J."/>
            <person name="Siena L.A."/>
            <person name="Pessino S.C."/>
            <person name="Combes M.C."/>
            <person name="Mariac C."/>
            <person name="Albertini E."/>
            <person name="Pupilli F."/>
            <person name="Ortiz J.P.A."/>
            <person name="Leblanc O."/>
        </authorList>
    </citation>
    <scope>NUCLEOTIDE SEQUENCE [LARGE SCALE GENOMIC DNA]</scope>
    <source>
        <strain evidence="2">R1</strain>
        <tissue evidence="2">Leaf</tissue>
    </source>
</reference>
<accession>A0AAQ3UL00</accession>
<feature type="region of interest" description="Disordered" evidence="1">
    <location>
        <begin position="142"/>
        <end position="300"/>
    </location>
</feature>
<feature type="compositionally biased region" description="Basic and acidic residues" evidence="1">
    <location>
        <begin position="211"/>
        <end position="230"/>
    </location>
</feature>
<protein>
    <submittedName>
        <fullName evidence="2">Uncharacterized protein</fullName>
    </submittedName>
</protein>
<dbReference type="Proteomes" id="UP001341281">
    <property type="component" value="Chromosome 09"/>
</dbReference>
<evidence type="ECO:0000256" key="1">
    <source>
        <dbReference type="SAM" id="MobiDB-lite"/>
    </source>
</evidence>
<keyword evidence="3" id="KW-1185">Reference proteome</keyword>
<feature type="compositionally biased region" description="Low complexity" evidence="1">
    <location>
        <begin position="260"/>
        <end position="269"/>
    </location>
</feature>
<dbReference type="EMBL" id="CP144753">
    <property type="protein sequence ID" value="WVZ92180.1"/>
    <property type="molecule type" value="Genomic_DNA"/>
</dbReference>
<evidence type="ECO:0000313" key="3">
    <source>
        <dbReference type="Proteomes" id="UP001341281"/>
    </source>
</evidence>
<name>A0AAQ3UL00_PASNO</name>
<evidence type="ECO:0000313" key="2">
    <source>
        <dbReference type="EMBL" id="WVZ92180.1"/>
    </source>
</evidence>
<organism evidence="2 3">
    <name type="scientific">Paspalum notatum var. saurae</name>
    <dbReference type="NCBI Taxonomy" id="547442"/>
    <lineage>
        <taxon>Eukaryota</taxon>
        <taxon>Viridiplantae</taxon>
        <taxon>Streptophyta</taxon>
        <taxon>Embryophyta</taxon>
        <taxon>Tracheophyta</taxon>
        <taxon>Spermatophyta</taxon>
        <taxon>Magnoliopsida</taxon>
        <taxon>Liliopsida</taxon>
        <taxon>Poales</taxon>
        <taxon>Poaceae</taxon>
        <taxon>PACMAD clade</taxon>
        <taxon>Panicoideae</taxon>
        <taxon>Andropogonodae</taxon>
        <taxon>Paspaleae</taxon>
        <taxon>Paspalinae</taxon>
        <taxon>Paspalum</taxon>
    </lineage>
</organism>
<gene>
    <name evidence="2" type="ORF">U9M48_038266</name>
</gene>
<proteinExistence type="predicted"/>